<dbReference type="RefSeq" id="XP_014522786.1">
    <property type="nucleotide sequence ID" value="XM_014667300.1"/>
</dbReference>
<dbReference type="GeneID" id="106779228"/>
<dbReference type="PANTHER" id="PTHR11439">
    <property type="entry name" value="GAG-POL-RELATED RETROTRANSPOSON"/>
    <property type="match status" value="1"/>
</dbReference>
<reference evidence="2" key="1">
    <citation type="submission" date="2025-08" db="UniProtKB">
        <authorList>
            <consortium name="RefSeq"/>
        </authorList>
    </citation>
    <scope>IDENTIFICATION</scope>
    <source>
        <tissue evidence="2">Leaf</tissue>
    </source>
</reference>
<gene>
    <name evidence="2" type="primary">LOC106779228</name>
</gene>
<evidence type="ECO:0000313" key="2">
    <source>
        <dbReference type="RefSeq" id="XP_014522786.1"/>
    </source>
</evidence>
<sequence>MLDADPQPSPMVSSLKLTVDASIAYPDPTLHRQIVGALQYLILTRINMNYVVNKACQYMYHPQLPHWRAVKPVLHYFVGTITHGLHITPSTNTNLCAFTDADWGSDPDDQKSITVYCIFMDSNLFFGFQRNKKLFPKALMRQNT</sequence>
<name>A0A1S3VWM0_VIGRR</name>
<dbReference type="Proteomes" id="UP000087766">
    <property type="component" value="Unplaced"/>
</dbReference>
<dbReference type="AlphaFoldDB" id="A0A1S3VWM0"/>
<protein>
    <submittedName>
        <fullName evidence="2">Uncharacterized protein LOC106779228</fullName>
    </submittedName>
</protein>
<dbReference type="STRING" id="3916.A0A1S3VWM0"/>
<proteinExistence type="predicted"/>
<organism evidence="1 2">
    <name type="scientific">Vigna radiata var. radiata</name>
    <name type="common">Mung bean</name>
    <name type="synonym">Phaseolus aureus</name>
    <dbReference type="NCBI Taxonomy" id="3916"/>
    <lineage>
        <taxon>Eukaryota</taxon>
        <taxon>Viridiplantae</taxon>
        <taxon>Streptophyta</taxon>
        <taxon>Embryophyta</taxon>
        <taxon>Tracheophyta</taxon>
        <taxon>Spermatophyta</taxon>
        <taxon>Magnoliopsida</taxon>
        <taxon>eudicotyledons</taxon>
        <taxon>Gunneridae</taxon>
        <taxon>Pentapetalae</taxon>
        <taxon>rosids</taxon>
        <taxon>fabids</taxon>
        <taxon>Fabales</taxon>
        <taxon>Fabaceae</taxon>
        <taxon>Papilionoideae</taxon>
        <taxon>50 kb inversion clade</taxon>
        <taxon>NPAAA clade</taxon>
        <taxon>indigoferoid/millettioid clade</taxon>
        <taxon>Phaseoleae</taxon>
        <taxon>Vigna</taxon>
    </lineage>
</organism>
<dbReference type="PANTHER" id="PTHR11439:SF467">
    <property type="entry name" value="INTEGRASE CATALYTIC DOMAIN-CONTAINING PROTEIN"/>
    <property type="match status" value="1"/>
</dbReference>
<dbReference type="OrthoDB" id="1193675at2759"/>
<dbReference type="KEGG" id="vra:106779228"/>
<accession>A0A1S3VWM0</accession>
<evidence type="ECO:0000313" key="1">
    <source>
        <dbReference type="Proteomes" id="UP000087766"/>
    </source>
</evidence>
<keyword evidence="1" id="KW-1185">Reference proteome</keyword>